<dbReference type="EMBL" id="VWXL01000052">
    <property type="protein sequence ID" value="MVB11016.1"/>
    <property type="molecule type" value="Genomic_DNA"/>
</dbReference>
<gene>
    <name evidence="2" type="ORF">CAFE_17180</name>
</gene>
<sequence>MEILAPAGSPESLTAAVRAGADAVYLGGGRFSARAGAKNFSDAELREAVGYCHARGVKVFLAVNTLLLDDELPAALDFARFACSLPVDALLVQDLGFASLLFRHAPGLKLHASTQTGVHTPSGTKALYGLGFTRVVLARELSLAEIREIHSACPIELETFVHGALCMSVSGQCYFSSVLGSRSGNRGMCAQPCRLPFAAPGGTGHDLSLKDLSMIPRLSELSEAGAVCAKIEGRLKRPEYVAAAAAACRLAADGKQIPPELLQSLGAVFSRSGFTAGYPDGKRGREMFGVRSKEDAAAATGEVLSGLRNLYSKEFMKIPVDFTLKIKYNKPMQLTAADLNGGKATVSGMVPERAAHRALDADRCSGQLQKTGGTPFFAGETRVELDEGLAVPVSELNRMRREALDALLSRRAERPAISWADCADPGKEPHRAAPFRLRARFVGTELPENAKGLELCYVPYRTEPRRLAKLLEDGFPAAVELPRGMFGMENAVRRSLENAKAAGISHVWAGTLDAVRLALDCGFTVHGGFSLNITNTPALESYRALGVADAELSFELTLRQAAKIGGNTPRGLFLYGRLPLMLCRNCPAANSPKGCLSCKTPPELTDRRGVKFPVQCYGACSEVLNSVPLSLAGRGNDVERIDFGLLRFSTESAGETERIINDTENGTGGAAEPNSFTRGLYYRGFAPRREDA</sequence>
<keyword evidence="3" id="KW-1185">Reference proteome</keyword>
<dbReference type="PANTHER" id="PTHR30217">
    <property type="entry name" value="PEPTIDASE U32 FAMILY"/>
    <property type="match status" value="1"/>
</dbReference>
<evidence type="ECO:0000313" key="2">
    <source>
        <dbReference type="EMBL" id="MVB11016.1"/>
    </source>
</evidence>
<proteinExistence type="predicted"/>
<dbReference type="InterPro" id="IPR051454">
    <property type="entry name" value="RNA/ubiquinone_mod_enzymes"/>
</dbReference>
<dbReference type="InterPro" id="IPR020988">
    <property type="entry name" value="Pept_U32_collagenase"/>
</dbReference>
<dbReference type="Proteomes" id="UP000469440">
    <property type="component" value="Unassembled WGS sequence"/>
</dbReference>
<dbReference type="OrthoDB" id="9807498at2"/>
<dbReference type="InterPro" id="IPR001539">
    <property type="entry name" value="Peptidase_U32"/>
</dbReference>
<dbReference type="PANTHER" id="PTHR30217:SF10">
    <property type="entry name" value="23S RRNA 5-HYDROXYCYTIDINE C2501 SYNTHASE"/>
    <property type="match status" value="1"/>
</dbReference>
<protein>
    <submittedName>
        <fullName evidence="2">Peptidase family U32</fullName>
    </submittedName>
</protein>
<comment type="caution">
    <text evidence="2">The sequence shown here is derived from an EMBL/GenBank/DDBJ whole genome shotgun (WGS) entry which is preliminary data.</text>
</comment>
<feature type="domain" description="Peptidase U32 collagenase" evidence="1">
    <location>
        <begin position="311"/>
        <end position="411"/>
    </location>
</feature>
<dbReference type="AlphaFoldDB" id="A0A6N8HYY1"/>
<name>A0A6N8HYY1_9FIRM</name>
<reference evidence="2 3" key="1">
    <citation type="submission" date="2019-09" db="EMBL/GenBank/DDBJ databases">
        <title>Genome sequence of Clostridium sp. EA1.</title>
        <authorList>
            <person name="Poehlein A."/>
            <person name="Bengelsdorf F.R."/>
            <person name="Daniel R."/>
        </authorList>
    </citation>
    <scope>NUCLEOTIDE SEQUENCE [LARGE SCALE GENOMIC DNA]</scope>
    <source>
        <strain evidence="2 3">EA1</strain>
    </source>
</reference>
<accession>A0A6N8HYY1</accession>
<dbReference type="Pfam" id="PF12392">
    <property type="entry name" value="DUF3656"/>
    <property type="match status" value="1"/>
</dbReference>
<evidence type="ECO:0000313" key="3">
    <source>
        <dbReference type="Proteomes" id="UP000469440"/>
    </source>
</evidence>
<dbReference type="Pfam" id="PF01136">
    <property type="entry name" value="Peptidase_U32"/>
    <property type="match status" value="1"/>
</dbReference>
<evidence type="ECO:0000259" key="1">
    <source>
        <dbReference type="Pfam" id="PF12392"/>
    </source>
</evidence>
<organism evidence="2 3">
    <name type="scientific">Caproicibacter fermentans</name>
    <dbReference type="NCBI Taxonomy" id="2576756"/>
    <lineage>
        <taxon>Bacteria</taxon>
        <taxon>Bacillati</taxon>
        <taxon>Bacillota</taxon>
        <taxon>Clostridia</taxon>
        <taxon>Eubacteriales</taxon>
        <taxon>Acutalibacteraceae</taxon>
        <taxon>Caproicibacter</taxon>
    </lineage>
</organism>